<dbReference type="OrthoDB" id="552202at2"/>
<organism evidence="2 3">
    <name type="scientific">Desulfococcus multivorans DSM 2059</name>
    <dbReference type="NCBI Taxonomy" id="1121405"/>
    <lineage>
        <taxon>Bacteria</taxon>
        <taxon>Pseudomonadati</taxon>
        <taxon>Thermodesulfobacteriota</taxon>
        <taxon>Desulfobacteria</taxon>
        <taxon>Desulfobacterales</taxon>
        <taxon>Desulfococcaceae</taxon>
        <taxon>Desulfococcus</taxon>
    </lineage>
</organism>
<dbReference type="SUPFAM" id="SSF117856">
    <property type="entry name" value="AF0104/ALDC/Ptd012-like"/>
    <property type="match status" value="1"/>
</dbReference>
<dbReference type="CDD" id="cd11378">
    <property type="entry name" value="DUF296"/>
    <property type="match status" value="1"/>
</dbReference>
<gene>
    <name evidence="2" type="ORF">dsmv_1110</name>
</gene>
<comment type="caution">
    <text evidence="2">The sequence shown here is derived from an EMBL/GenBank/DDBJ whole genome shotgun (WGS) entry which is preliminary data.</text>
</comment>
<dbReference type="AlphaFoldDB" id="S7U556"/>
<dbReference type="STRING" id="897.B2D07_04290"/>
<dbReference type="Gene3D" id="3.30.1330.80">
    <property type="entry name" value="Hypothetical protein, similar to alpha- acetolactate decarboxylase, domain 2"/>
    <property type="match status" value="1"/>
</dbReference>
<dbReference type="eggNOG" id="COG1661">
    <property type="taxonomic scope" value="Bacteria"/>
</dbReference>
<proteinExistence type="predicted"/>
<name>S7U556_DESML</name>
<dbReference type="PROSITE" id="PS51742">
    <property type="entry name" value="PPC"/>
    <property type="match status" value="1"/>
</dbReference>
<reference evidence="2 3" key="1">
    <citation type="journal article" date="2013" name="Genome Announc.">
        <title>Draft genome sequences for three mercury-methylating, sulfate-reducing bacteria.</title>
        <authorList>
            <person name="Brown S.D."/>
            <person name="Hurt R.A.Jr."/>
            <person name="Gilmour C.C."/>
            <person name="Elias D.A."/>
        </authorList>
    </citation>
    <scope>NUCLEOTIDE SEQUENCE [LARGE SCALE GENOMIC DNA]</scope>
    <source>
        <strain evidence="2 3">DSM 2059</strain>
    </source>
</reference>
<dbReference type="EMBL" id="ATHJ01000033">
    <property type="protein sequence ID" value="EPR44160.1"/>
    <property type="molecule type" value="Genomic_DNA"/>
</dbReference>
<feature type="domain" description="PPC" evidence="1">
    <location>
        <begin position="6"/>
        <end position="143"/>
    </location>
</feature>
<keyword evidence="3" id="KW-1185">Reference proteome</keyword>
<dbReference type="Proteomes" id="UP000014977">
    <property type="component" value="Unassembled WGS sequence"/>
</dbReference>
<dbReference type="RefSeq" id="WP_020875406.1">
    <property type="nucleotide sequence ID" value="NZ_ATHJ01000033.1"/>
</dbReference>
<dbReference type="InterPro" id="IPR005175">
    <property type="entry name" value="PPC_dom"/>
</dbReference>
<sequence>MKYTEYSPGRLLLGNLPKGEDILASITTLCKAASVRTASFSVRGVVSSYTIGTYDPRQQVYVTSAESVPREIIFCSGNVYSRDGEVESSAHIVLADDRGALTGGRLFSETRIFSGEIRLQECIGPPPLRVYDDATGQMLWHFCRE</sequence>
<evidence type="ECO:0000313" key="2">
    <source>
        <dbReference type="EMBL" id="EPR44160.1"/>
    </source>
</evidence>
<evidence type="ECO:0000259" key="1">
    <source>
        <dbReference type="PROSITE" id="PS51742"/>
    </source>
</evidence>
<accession>S7U556</accession>
<dbReference type="Pfam" id="PF03479">
    <property type="entry name" value="PCC"/>
    <property type="match status" value="1"/>
</dbReference>
<evidence type="ECO:0000313" key="3">
    <source>
        <dbReference type="Proteomes" id="UP000014977"/>
    </source>
</evidence>
<protein>
    <recommendedName>
        <fullName evidence="1">PPC domain-containing protein</fullName>
    </recommendedName>
</protein>